<proteinExistence type="predicted"/>
<organism evidence="3 4">
    <name type="scientific">Aliisedimentitalea scapharcae</name>
    <dbReference type="NCBI Taxonomy" id="1524259"/>
    <lineage>
        <taxon>Bacteria</taxon>
        <taxon>Pseudomonadati</taxon>
        <taxon>Pseudomonadota</taxon>
        <taxon>Alphaproteobacteria</taxon>
        <taxon>Rhodobacterales</taxon>
        <taxon>Roseobacteraceae</taxon>
        <taxon>Aliisedimentitalea</taxon>
    </lineage>
</organism>
<dbReference type="Proteomes" id="UP001623232">
    <property type="component" value="Chromosome"/>
</dbReference>
<evidence type="ECO:0000256" key="1">
    <source>
        <dbReference type="SAM" id="Coils"/>
    </source>
</evidence>
<gene>
    <name evidence="3" type="ORF">QEZ52_15845</name>
</gene>
<evidence type="ECO:0000313" key="4">
    <source>
        <dbReference type="Proteomes" id="UP001623232"/>
    </source>
</evidence>
<reference evidence="3 4" key="1">
    <citation type="submission" date="2023-04" db="EMBL/GenBank/DDBJ databases">
        <title>Complete genome sequence of Alisedimentitalea scapharcae.</title>
        <authorList>
            <person name="Rong J.-C."/>
            <person name="Yi M.-L."/>
            <person name="Zhao Q."/>
        </authorList>
    </citation>
    <scope>NUCLEOTIDE SEQUENCE [LARGE SCALE GENOMIC DNA]</scope>
    <source>
        <strain evidence="3 4">KCTC 42119</strain>
    </source>
</reference>
<keyword evidence="2" id="KW-0472">Membrane</keyword>
<keyword evidence="2" id="KW-1133">Transmembrane helix</keyword>
<dbReference type="RefSeq" id="WP_406645427.1">
    <property type="nucleotide sequence ID" value="NZ_CP123584.1"/>
</dbReference>
<evidence type="ECO:0000256" key="2">
    <source>
        <dbReference type="SAM" id="Phobius"/>
    </source>
</evidence>
<accession>A0ABZ2XPQ3</accession>
<protein>
    <submittedName>
        <fullName evidence="3">Uncharacterized protein</fullName>
    </submittedName>
</protein>
<name>A0ABZ2XPQ3_9RHOB</name>
<keyword evidence="1" id="KW-0175">Coiled coil</keyword>
<keyword evidence="4" id="KW-1185">Reference proteome</keyword>
<keyword evidence="2" id="KW-0812">Transmembrane</keyword>
<feature type="transmembrane region" description="Helical" evidence="2">
    <location>
        <begin position="27"/>
        <end position="44"/>
    </location>
</feature>
<evidence type="ECO:0000313" key="3">
    <source>
        <dbReference type="EMBL" id="WZK88066.1"/>
    </source>
</evidence>
<sequence>MSHTTITATQNLIEFNKLVNSLLGEPWLAIAELALAIAIVIFAYRQFRISKAAVAVSLYDKRFKVYEAYIRFLDEVIWHNSVSDEYFRELQYQKHHARILFGKEIEELLSDAREIGRNYNTEYSSLANGGAELQRMKSRRADESEIDNFNAELTKYRNQKQNIEDQAKELQSRAVEKFATFLDLSNLS</sequence>
<feature type="coiled-coil region" evidence="1">
    <location>
        <begin position="139"/>
        <end position="173"/>
    </location>
</feature>
<dbReference type="EMBL" id="CP123584">
    <property type="protein sequence ID" value="WZK88066.1"/>
    <property type="molecule type" value="Genomic_DNA"/>
</dbReference>